<protein>
    <submittedName>
        <fullName evidence="1">Uncharacterized protein</fullName>
    </submittedName>
</protein>
<evidence type="ECO:0000313" key="1">
    <source>
        <dbReference type="EMBL" id="XDJ02953.1"/>
    </source>
</evidence>
<sequence>MENLRNMQIEIGGHVLSVSIEHFNTINGRRKLVDYHHIKTKRQKNFRKTKEFYNEFKEIKVNRNKFDELHEWVSIYDDATLEDVVNNKEMVLEILGLEEHSLLVYTKKAIKECIEARVEEELNELDG</sequence>
<organism evidence="1">
    <name type="scientific">Staphylococcus phage UHP46</name>
    <dbReference type="NCBI Taxonomy" id="3234966"/>
    <lineage>
        <taxon>Viruses</taxon>
        <taxon>Duplodnaviria</taxon>
        <taxon>Heunggongvirae</taxon>
        <taxon>Uroviricota</taxon>
        <taxon>Caudoviricetes</taxon>
        <taxon>Herelleviridae</taxon>
        <taxon>Twortvirinae</taxon>
        <taxon>Sciuriunavirus</taxon>
    </lineage>
</organism>
<accession>A0AB39C8G5</accession>
<dbReference type="EMBL" id="PP995776">
    <property type="protein sequence ID" value="XDJ02953.1"/>
    <property type="molecule type" value="Genomic_DNA"/>
</dbReference>
<proteinExistence type="predicted"/>
<name>A0AB39C8G5_9CAUD</name>
<reference evidence="1" key="1">
    <citation type="submission" date="2024-06" db="EMBL/GenBank/DDBJ databases">
        <authorList>
            <person name="Najeeb S."/>
            <person name="Khan I."/>
            <person name="Muhammad J."/>
            <person name="Abbas A."/>
            <person name="Jahangir M."/>
            <person name="Alvi I.A."/>
            <person name="Ullah A."/>
            <person name="Ullah A."/>
            <person name="Khan A."/>
        </authorList>
    </citation>
    <scope>NUCLEOTIDE SEQUENCE</scope>
</reference>